<dbReference type="Proteomes" id="UP001500689">
    <property type="component" value="Unassembled WGS sequence"/>
</dbReference>
<evidence type="ECO:0008006" key="4">
    <source>
        <dbReference type="Google" id="ProtNLM"/>
    </source>
</evidence>
<sequence>MAESARVPRHCGIVPFVDVELARPALTEVERALVDHVERGAVLDLAEDETIDRTEMRSWDTSRAVRAAVVRDILRGRLAPEPDPHGLRLRGARITGRLDLENLTSTVALELRDCLLSDGLIARDAHLPTLDLTGSVLEHPHAAPMAATRLTTTALFLDQVVVEGHSASGAVDISDARLGALQCCGAKLCNDSGPAVDAERMQADQSVFLRDGFEAVGTGKQGTVRLHSARIGGQLSCQGAKLRNDSGPALHAERLQVGENVFLRDGFEAIGAGAVTVTLSGARIDGLLVFQPARLEHLTNPSARLNVDGLVYSEVPAGLTTDDWLRLLRGGTPFYAAQPYQQLAAAHRAAGHDDQARRVLLAQRRDQVLRRAITSRAERAWVRFTGLTLGYGYQPWRALIGLVAAIAVSVVLACALGGHGGLTQVRNPPAPGPAPCTLVERIGIGLEVGTPLITPGTRTHCDTTDGATGQILTATGWALRFGAWAFATLFIAGFTSAVRKT</sequence>
<evidence type="ECO:0000256" key="1">
    <source>
        <dbReference type="SAM" id="Phobius"/>
    </source>
</evidence>
<name>A0ABP6YFC9_9PSEU</name>
<accession>A0ABP6YFC9</accession>
<protein>
    <recommendedName>
        <fullName evidence="4">Membrane-associated oxidoreductase</fullName>
    </recommendedName>
</protein>
<keyword evidence="1" id="KW-1133">Transmembrane helix</keyword>
<organism evidence="2 3">
    <name type="scientific">Amycolatopsis ultiminotia</name>
    <dbReference type="NCBI Taxonomy" id="543629"/>
    <lineage>
        <taxon>Bacteria</taxon>
        <taxon>Bacillati</taxon>
        <taxon>Actinomycetota</taxon>
        <taxon>Actinomycetes</taxon>
        <taxon>Pseudonocardiales</taxon>
        <taxon>Pseudonocardiaceae</taxon>
        <taxon>Amycolatopsis</taxon>
    </lineage>
</organism>
<gene>
    <name evidence="2" type="ORF">GCM10022222_79260</name>
</gene>
<dbReference type="EMBL" id="BAAAZN010000027">
    <property type="protein sequence ID" value="GAA3582637.1"/>
    <property type="molecule type" value="Genomic_DNA"/>
</dbReference>
<evidence type="ECO:0000313" key="2">
    <source>
        <dbReference type="EMBL" id="GAA3582637.1"/>
    </source>
</evidence>
<feature type="transmembrane region" description="Helical" evidence="1">
    <location>
        <begin position="398"/>
        <end position="418"/>
    </location>
</feature>
<evidence type="ECO:0000313" key="3">
    <source>
        <dbReference type="Proteomes" id="UP001500689"/>
    </source>
</evidence>
<proteinExistence type="predicted"/>
<keyword evidence="1" id="KW-0472">Membrane</keyword>
<comment type="caution">
    <text evidence="2">The sequence shown here is derived from an EMBL/GenBank/DDBJ whole genome shotgun (WGS) entry which is preliminary data.</text>
</comment>
<keyword evidence="1" id="KW-0812">Transmembrane</keyword>
<feature type="transmembrane region" description="Helical" evidence="1">
    <location>
        <begin position="477"/>
        <end position="498"/>
    </location>
</feature>
<keyword evidence="3" id="KW-1185">Reference proteome</keyword>
<reference evidence="3" key="1">
    <citation type="journal article" date="2019" name="Int. J. Syst. Evol. Microbiol.">
        <title>The Global Catalogue of Microorganisms (GCM) 10K type strain sequencing project: providing services to taxonomists for standard genome sequencing and annotation.</title>
        <authorList>
            <consortium name="The Broad Institute Genomics Platform"/>
            <consortium name="The Broad Institute Genome Sequencing Center for Infectious Disease"/>
            <person name="Wu L."/>
            <person name="Ma J."/>
        </authorList>
    </citation>
    <scope>NUCLEOTIDE SEQUENCE [LARGE SCALE GENOMIC DNA]</scope>
    <source>
        <strain evidence="3">JCM 16898</strain>
    </source>
</reference>